<name>A0A367XTG3_9MICO</name>
<dbReference type="AlphaFoldDB" id="A0A367XTG3"/>
<organism evidence="1 2">
    <name type="scientific">Microbacterium sorbitolivorans</name>
    <dbReference type="NCBI Taxonomy" id="1867410"/>
    <lineage>
        <taxon>Bacteria</taxon>
        <taxon>Bacillati</taxon>
        <taxon>Actinomycetota</taxon>
        <taxon>Actinomycetes</taxon>
        <taxon>Micrococcales</taxon>
        <taxon>Microbacteriaceae</taxon>
        <taxon>Microbacterium</taxon>
    </lineage>
</organism>
<dbReference type="OrthoDB" id="5111701at2"/>
<dbReference type="EMBL" id="QORO01000006">
    <property type="protein sequence ID" value="RCK56925.1"/>
    <property type="molecule type" value="Genomic_DNA"/>
</dbReference>
<gene>
    <name evidence="1" type="ORF">DTO57_13690</name>
</gene>
<sequence>MFESEYTDVTLSSACLALLGVDFESSAEVQEGTLQFGTSVDRTLTAVVASLPDADKASYVRGMLDPYAFEVCTDDPALTYDGEPVDAQVTVGESDVTGADEADSVRLDATIDDSAVSVIGQVAQVDNNLILVVGWDPSTNERNSPLATQMFIDAIAGES</sequence>
<accession>A0A367XTG3</accession>
<comment type="caution">
    <text evidence="1">The sequence shown here is derived from an EMBL/GenBank/DDBJ whole genome shotgun (WGS) entry which is preliminary data.</text>
</comment>
<proteinExistence type="predicted"/>
<dbReference type="Proteomes" id="UP000253508">
    <property type="component" value="Unassembled WGS sequence"/>
</dbReference>
<reference evidence="1 2" key="1">
    <citation type="submission" date="2018-07" db="EMBL/GenBank/DDBJ databases">
        <title>Microbacterium endoborsara sp. nov., a novel actinobacterium isolated from Borszczowia aralocaspica.</title>
        <authorList>
            <person name="An D."/>
        </authorList>
    </citation>
    <scope>NUCLEOTIDE SEQUENCE [LARGE SCALE GENOMIC DNA]</scope>
    <source>
        <strain evidence="1 2">C1.15228</strain>
    </source>
</reference>
<keyword evidence="2" id="KW-1185">Reference proteome</keyword>
<protein>
    <submittedName>
        <fullName evidence="1">Uncharacterized protein</fullName>
    </submittedName>
</protein>
<evidence type="ECO:0000313" key="2">
    <source>
        <dbReference type="Proteomes" id="UP000253508"/>
    </source>
</evidence>
<evidence type="ECO:0000313" key="1">
    <source>
        <dbReference type="EMBL" id="RCK56925.1"/>
    </source>
</evidence>